<feature type="region of interest" description="Disordered" evidence="1">
    <location>
        <begin position="37"/>
        <end position="106"/>
    </location>
</feature>
<dbReference type="EMBL" id="VLTN01000007">
    <property type="protein sequence ID" value="KAA0155418.1"/>
    <property type="molecule type" value="Genomic_DNA"/>
</dbReference>
<evidence type="ECO:0000313" key="4">
    <source>
        <dbReference type="Proteomes" id="UP000322899"/>
    </source>
</evidence>
<keyword evidence="5" id="KW-1185">Reference proteome</keyword>
<evidence type="ECO:0000313" key="2">
    <source>
        <dbReference type="EMBL" id="KAA0155418.1"/>
    </source>
</evidence>
<reference evidence="4 5" key="1">
    <citation type="submission" date="2019-07" db="EMBL/GenBank/DDBJ databases">
        <title>Genomes of Cafeteria roenbergensis.</title>
        <authorList>
            <person name="Fischer M.G."/>
            <person name="Hackl T."/>
            <person name="Roman M."/>
        </authorList>
    </citation>
    <scope>NUCLEOTIDE SEQUENCE [LARGE SCALE GENOMIC DNA]</scope>
    <source>
        <strain evidence="2 5">BVI</strain>
        <strain evidence="3 4">E4-10P</strain>
    </source>
</reference>
<evidence type="ECO:0000313" key="5">
    <source>
        <dbReference type="Proteomes" id="UP000323011"/>
    </source>
</evidence>
<proteinExistence type="predicted"/>
<dbReference type="OrthoDB" id="10493732at2759"/>
<dbReference type="Proteomes" id="UP000322899">
    <property type="component" value="Unassembled WGS sequence"/>
</dbReference>
<name>A0A5A8CRT4_CAFRO</name>
<organism evidence="2 5">
    <name type="scientific">Cafeteria roenbergensis</name>
    <name type="common">Marine flagellate</name>
    <dbReference type="NCBI Taxonomy" id="33653"/>
    <lineage>
        <taxon>Eukaryota</taxon>
        <taxon>Sar</taxon>
        <taxon>Stramenopiles</taxon>
        <taxon>Bigyra</taxon>
        <taxon>Opalozoa</taxon>
        <taxon>Bicosoecida</taxon>
        <taxon>Cafeteriaceae</taxon>
        <taxon>Cafeteria</taxon>
    </lineage>
</organism>
<evidence type="ECO:0000313" key="3">
    <source>
        <dbReference type="EMBL" id="KAA0176407.1"/>
    </source>
</evidence>
<evidence type="ECO:0000256" key="1">
    <source>
        <dbReference type="SAM" id="MobiDB-lite"/>
    </source>
</evidence>
<protein>
    <submittedName>
        <fullName evidence="2">Uncharacterized protein</fullName>
    </submittedName>
</protein>
<dbReference type="AlphaFoldDB" id="A0A5A8CRT4"/>
<comment type="caution">
    <text evidence="2">The sequence shown here is derived from an EMBL/GenBank/DDBJ whole genome shotgun (WGS) entry which is preliminary data.</text>
</comment>
<dbReference type="EMBL" id="VLTO01000008">
    <property type="protein sequence ID" value="KAA0176407.1"/>
    <property type="molecule type" value="Genomic_DNA"/>
</dbReference>
<sequence>MSRLKLGMFTDGAASGTDGADSFASAVSFLAKARLSQDSAGGDLQPDGTLSSTDAASASRLHLASPEAYGTDRADQILADQATGAETGPSPKYEEMPIAMFTDARG</sequence>
<accession>A0A5A8CRT4</accession>
<dbReference type="Proteomes" id="UP000323011">
    <property type="component" value="Unassembled WGS sequence"/>
</dbReference>
<gene>
    <name evidence="3" type="ORF">FNF27_02103</name>
    <name evidence="2" type="ORF">FNF29_01793</name>
</gene>